<dbReference type="PANTHER" id="PTHR23501:SF109">
    <property type="entry name" value="MAJOR FACILITATOR SUPERFAMILY (MFS) PROFILE DOMAIN-CONTAINING PROTEIN-RELATED"/>
    <property type="match status" value="1"/>
</dbReference>
<comment type="caution">
    <text evidence="9">The sequence shown here is derived from an EMBL/GenBank/DDBJ whole genome shotgun (WGS) entry which is preliminary data.</text>
</comment>
<evidence type="ECO:0000256" key="3">
    <source>
        <dbReference type="ARBA" id="ARBA00022692"/>
    </source>
</evidence>
<dbReference type="SUPFAM" id="SSF103473">
    <property type="entry name" value="MFS general substrate transporter"/>
    <property type="match status" value="1"/>
</dbReference>
<accession>A0AA38Y1L9</accession>
<dbReference type="PROSITE" id="PS50850">
    <property type="entry name" value="MFS"/>
    <property type="match status" value="1"/>
</dbReference>
<feature type="transmembrane region" description="Helical" evidence="7">
    <location>
        <begin position="186"/>
        <end position="207"/>
    </location>
</feature>
<evidence type="ECO:0000313" key="9">
    <source>
        <dbReference type="EMBL" id="KAJ9632902.1"/>
    </source>
</evidence>
<dbReference type="Proteomes" id="UP001172681">
    <property type="component" value="Unassembled WGS sequence"/>
</dbReference>
<feature type="transmembrane region" description="Helical" evidence="7">
    <location>
        <begin position="101"/>
        <end position="121"/>
    </location>
</feature>
<dbReference type="FunFam" id="1.20.1250.20:FF:000784">
    <property type="entry name" value="MFS drug efflux pump"/>
    <property type="match status" value="1"/>
</dbReference>
<evidence type="ECO:0000256" key="7">
    <source>
        <dbReference type="SAM" id="Phobius"/>
    </source>
</evidence>
<organism evidence="9 10">
    <name type="scientific">Knufia peltigerae</name>
    <dbReference type="NCBI Taxonomy" id="1002370"/>
    <lineage>
        <taxon>Eukaryota</taxon>
        <taxon>Fungi</taxon>
        <taxon>Dikarya</taxon>
        <taxon>Ascomycota</taxon>
        <taxon>Pezizomycotina</taxon>
        <taxon>Eurotiomycetes</taxon>
        <taxon>Chaetothyriomycetidae</taxon>
        <taxon>Chaetothyriales</taxon>
        <taxon>Trichomeriaceae</taxon>
        <taxon>Knufia</taxon>
    </lineage>
</organism>
<dbReference type="AlphaFoldDB" id="A0AA38Y1L9"/>
<dbReference type="InterPro" id="IPR020846">
    <property type="entry name" value="MFS_dom"/>
</dbReference>
<keyword evidence="4 7" id="KW-1133">Transmembrane helix</keyword>
<feature type="transmembrane region" description="Helical" evidence="7">
    <location>
        <begin position="423"/>
        <end position="445"/>
    </location>
</feature>
<feature type="transmembrane region" description="Helical" evidence="7">
    <location>
        <begin position="62"/>
        <end position="81"/>
    </location>
</feature>
<dbReference type="GO" id="GO:0005886">
    <property type="term" value="C:plasma membrane"/>
    <property type="evidence" value="ECO:0007669"/>
    <property type="project" value="TreeGrafter"/>
</dbReference>
<keyword evidence="10" id="KW-1185">Reference proteome</keyword>
<sequence>MENPDFKNGSSMIEKPEVAHLASSSSSDVNIGRYVEQVETQDKERGEDEANEGQPPWTVKRILSFVAMAFLWTGSQIPMYLLGSVPPRIYRDIGGLDRWTWFVIGHAVALAAVCPFVGSLSDLLGRRYVALLGASLLIIGMAVCGSSFNMNQFIAGMCVSGGGAGICELTCLAGTSELVPARKRGFYVALLVATIIPFCPSALYAQLIAGYGSWRYCCLFAGGWALVGFVGVLFFYFPPPRENSKGLNKRQIISEIDFVGGFLSIAGVSIFVAGLSWGGYQYPWKSAHVIAPLVVGALLLFVAFPVWEIKFATHPMFPSRMKQEARLFTMTLIITAISGANFFSVLMFWPTQSFNVYGHDPVDNGIRTLPIGFAILGGCVVCLTLLSYMKGHVRSILLGSSILMTAGTGALACANTHNLHTVYALLFIGGFGIGGIVVPASIITTIICPDDIIATVTALTLSIRVIGGCVAYAIYHSVFVQKLEPRLISAISHVMVGELGIFNKTEITAAIEYTATSLTEDIIYLPGVAGNQTAYEMIVRAGQQAYSDSYSIVYYISLAFGGLAIICSCFIGKIHRYMDDRVAVDIH</sequence>
<evidence type="ECO:0000256" key="5">
    <source>
        <dbReference type="ARBA" id="ARBA00023136"/>
    </source>
</evidence>
<evidence type="ECO:0000256" key="6">
    <source>
        <dbReference type="SAM" id="MobiDB-lite"/>
    </source>
</evidence>
<keyword evidence="2" id="KW-0813">Transport</keyword>
<evidence type="ECO:0000256" key="2">
    <source>
        <dbReference type="ARBA" id="ARBA00022448"/>
    </source>
</evidence>
<protein>
    <recommendedName>
        <fullName evidence="8">Major facilitator superfamily (MFS) profile domain-containing protein</fullName>
    </recommendedName>
</protein>
<feature type="transmembrane region" description="Helical" evidence="7">
    <location>
        <begin position="369"/>
        <end position="389"/>
    </location>
</feature>
<evidence type="ECO:0000259" key="8">
    <source>
        <dbReference type="PROSITE" id="PS50850"/>
    </source>
</evidence>
<proteinExistence type="predicted"/>
<dbReference type="EMBL" id="JAPDRN010000051">
    <property type="protein sequence ID" value="KAJ9632902.1"/>
    <property type="molecule type" value="Genomic_DNA"/>
</dbReference>
<evidence type="ECO:0000256" key="1">
    <source>
        <dbReference type="ARBA" id="ARBA00004141"/>
    </source>
</evidence>
<name>A0AA38Y1L9_9EURO</name>
<dbReference type="InterPro" id="IPR036259">
    <property type="entry name" value="MFS_trans_sf"/>
</dbReference>
<feature type="transmembrane region" description="Helical" evidence="7">
    <location>
        <begin position="213"/>
        <end position="237"/>
    </location>
</feature>
<feature type="region of interest" description="Disordered" evidence="6">
    <location>
        <begin position="1"/>
        <end position="53"/>
    </location>
</feature>
<feature type="transmembrane region" description="Helical" evidence="7">
    <location>
        <begin position="154"/>
        <end position="174"/>
    </location>
</feature>
<keyword evidence="3 7" id="KW-0812">Transmembrane</keyword>
<feature type="transmembrane region" description="Helical" evidence="7">
    <location>
        <begin position="396"/>
        <end position="417"/>
    </location>
</feature>
<feature type="domain" description="Major facilitator superfamily (MFS) profile" evidence="8">
    <location>
        <begin position="62"/>
        <end position="508"/>
    </location>
</feature>
<feature type="transmembrane region" description="Helical" evidence="7">
    <location>
        <begin position="452"/>
        <end position="475"/>
    </location>
</feature>
<gene>
    <name evidence="9" type="ORF">H2204_007470</name>
</gene>
<feature type="transmembrane region" description="Helical" evidence="7">
    <location>
        <begin position="327"/>
        <end position="349"/>
    </location>
</feature>
<feature type="transmembrane region" description="Helical" evidence="7">
    <location>
        <begin position="289"/>
        <end position="307"/>
    </location>
</feature>
<feature type="transmembrane region" description="Helical" evidence="7">
    <location>
        <begin position="128"/>
        <end position="148"/>
    </location>
</feature>
<reference evidence="9" key="1">
    <citation type="submission" date="2022-10" db="EMBL/GenBank/DDBJ databases">
        <title>Culturing micro-colonial fungi from biological soil crusts in the Mojave desert and describing Neophaeococcomyces mojavensis, and introducing the new genera and species Taxawa tesnikishii.</title>
        <authorList>
            <person name="Kurbessoian T."/>
            <person name="Stajich J.E."/>
        </authorList>
    </citation>
    <scope>NUCLEOTIDE SEQUENCE</scope>
    <source>
        <strain evidence="9">TK_35</strain>
    </source>
</reference>
<feature type="transmembrane region" description="Helical" evidence="7">
    <location>
        <begin position="258"/>
        <end position="277"/>
    </location>
</feature>
<feature type="transmembrane region" description="Helical" evidence="7">
    <location>
        <begin position="552"/>
        <end position="571"/>
    </location>
</feature>
<dbReference type="Pfam" id="PF06609">
    <property type="entry name" value="TRI12"/>
    <property type="match status" value="1"/>
</dbReference>
<dbReference type="InterPro" id="IPR010573">
    <property type="entry name" value="MFS_Str1/Tri12-like"/>
</dbReference>
<dbReference type="PANTHER" id="PTHR23501">
    <property type="entry name" value="MAJOR FACILITATOR SUPERFAMILY"/>
    <property type="match status" value="1"/>
</dbReference>
<evidence type="ECO:0000313" key="10">
    <source>
        <dbReference type="Proteomes" id="UP001172681"/>
    </source>
</evidence>
<keyword evidence="5 7" id="KW-0472">Membrane</keyword>
<dbReference type="GO" id="GO:0022857">
    <property type="term" value="F:transmembrane transporter activity"/>
    <property type="evidence" value="ECO:0007669"/>
    <property type="project" value="InterPro"/>
</dbReference>
<comment type="subcellular location">
    <subcellularLocation>
        <location evidence="1">Membrane</location>
        <topology evidence="1">Multi-pass membrane protein</topology>
    </subcellularLocation>
</comment>
<dbReference type="Gene3D" id="1.20.1250.20">
    <property type="entry name" value="MFS general substrate transporter like domains"/>
    <property type="match status" value="1"/>
</dbReference>
<evidence type="ECO:0000256" key="4">
    <source>
        <dbReference type="ARBA" id="ARBA00022989"/>
    </source>
</evidence>